<gene>
    <name evidence="2" type="ORF">ARMOST_04919</name>
</gene>
<reference evidence="3" key="1">
    <citation type="journal article" date="2017" name="Nat. Ecol. Evol.">
        <title>Genome expansion and lineage-specific genetic innovations in the forest pathogenic fungi Armillaria.</title>
        <authorList>
            <person name="Sipos G."/>
            <person name="Prasanna A.N."/>
            <person name="Walter M.C."/>
            <person name="O'Connor E."/>
            <person name="Balint B."/>
            <person name="Krizsan K."/>
            <person name="Kiss B."/>
            <person name="Hess J."/>
            <person name="Varga T."/>
            <person name="Slot J."/>
            <person name="Riley R."/>
            <person name="Boka B."/>
            <person name="Rigling D."/>
            <person name="Barry K."/>
            <person name="Lee J."/>
            <person name="Mihaltcheva S."/>
            <person name="LaButti K."/>
            <person name="Lipzen A."/>
            <person name="Waldron R."/>
            <person name="Moloney N.M."/>
            <person name="Sperisen C."/>
            <person name="Kredics L."/>
            <person name="Vagvoelgyi C."/>
            <person name="Patrignani A."/>
            <person name="Fitzpatrick D."/>
            <person name="Nagy I."/>
            <person name="Doyle S."/>
            <person name="Anderson J.B."/>
            <person name="Grigoriev I.V."/>
            <person name="Gueldener U."/>
            <person name="Muensterkoetter M."/>
            <person name="Nagy L.G."/>
        </authorList>
    </citation>
    <scope>NUCLEOTIDE SEQUENCE [LARGE SCALE GENOMIC DNA]</scope>
    <source>
        <strain evidence="3">C18/9</strain>
    </source>
</reference>
<proteinExistence type="predicted"/>
<feature type="compositionally biased region" description="Basic and acidic residues" evidence="1">
    <location>
        <begin position="485"/>
        <end position="497"/>
    </location>
</feature>
<feature type="region of interest" description="Disordered" evidence="1">
    <location>
        <begin position="711"/>
        <end position="786"/>
    </location>
</feature>
<feature type="compositionally biased region" description="Low complexity" evidence="1">
    <location>
        <begin position="444"/>
        <end position="464"/>
    </location>
</feature>
<feature type="compositionally biased region" description="Polar residues" evidence="1">
    <location>
        <begin position="418"/>
        <end position="430"/>
    </location>
</feature>
<evidence type="ECO:0000313" key="3">
    <source>
        <dbReference type="Proteomes" id="UP000219338"/>
    </source>
</evidence>
<feature type="compositionally biased region" description="Basic and acidic residues" evidence="1">
    <location>
        <begin position="733"/>
        <end position="744"/>
    </location>
</feature>
<feature type="compositionally biased region" description="Low complexity" evidence="1">
    <location>
        <begin position="382"/>
        <end position="395"/>
    </location>
</feature>
<evidence type="ECO:0000313" key="2">
    <source>
        <dbReference type="EMBL" id="SJL01597.1"/>
    </source>
</evidence>
<dbReference type="STRING" id="47428.A0A284QYR4"/>
<feature type="compositionally biased region" description="Polar residues" evidence="1">
    <location>
        <begin position="372"/>
        <end position="381"/>
    </location>
</feature>
<protein>
    <submittedName>
        <fullName evidence="2">Uncharacterized protein</fullName>
    </submittedName>
</protein>
<sequence length="1346" mass="150360">MRRLGGTGVCFGVAESLDDRRRVGSGEVPRLLPSLSLLRDSPTVVGGEPWPGLPWSWDFRGQPVIMVNGGYDGVERRGISIGDLRVHLRTCQIFDPGVTTLTATATIVRSSLTVALKTASSLFSGLCFGDISPSQESSSSMLAATLPDIPNSTVTPGCGDCDVTPPVVHDNTSHSPSRANYFGGFDPSGYDLDGDILPTDPEDDREYPPPDIASLTQNACVFAIASTDAEPIELSQGAYSHPYDPASDAEPLAVLSARDISNFNILDPGMNNEQIQPDAYPDISSASLQADSLQSDYIELHCSPDQEFDAEINRNALQNSRYDFHCADEPGLAVAHADSDLFTSSQILPERTDCDADLIQFSPSEEALYSSPPCSSPNKIFSSSPPLSSQTSATTESSPDEPEASKQILETGYDYDDQSQLISSNSSTQARNEDTGDDHDVDVLPPSSSPLPLVSSPFRSSSPLQTVQEDTKENPEDDDFLQDDEFFHTPAESESKDVSASQDTSTSHMIAEVTQQSGAAPEFPMQEPRSLDVIAPSFRLPEAPPHVKSHATLAPGPKRPTVMSHLRQHKKLSTPFRSPLIKKENDQLISPLPAITKPPVPAVKTIMRSEVKPVEVKHTVLNDPKKKHRTVRAAAQFKSPLSAAASSNVMPSVRMTPTIQSLERRVQVLRRAVKVKKDGEEELLESLAKRWTEAAREVAWELWDLVKDNGVNEGGSWGRDPKHKRGFEDSWGWEEKGDQKRLKTENSWGWDGPQRKEGEEDEDQMQGVEPHGENDAVRDEEEDKPENTMGLMLRQFGIAPDTLGWNEEDGIRVVSGCKSYWTNPGNLLRDFVGVGVRQHVIKAHFEVNLNSDNLSQCWDGQALIQMSKYDSKGYSHWVDFYQLPIKNQIVGTYWIDFLWEVLHRDRKTPLSYNAAEHFASAAIGLIDLFLLPSYWEILIWPFTRPHITRVLCTVDTILDSEQHLSDAYYGLIGDILREVDSDGAVFSASLRIGLTSFFLTSSLLVTRGLSFAYITAFLAYGAEEAHVYMAKVPRAVRKLHSETLTFIWAWRDMRGLFALISKSLQLSDCSRAKKFLVAFQASFMGGRVELWKTRSKIQALSGFTDKIQTMKDQDMLMRRRRMKCPWYRGSARNALRLGRATLTSVYSKVSSLTVRTYFETINGNFVLVPTMTTLNKMLAYFLLPHDSARVYHTRASGTEFIKHRQIMFKKYMPEPAFRYLFVPITPAGEAIRDTFLKEEQVEADYEDAFDPLSGNPIEPDLLRQFRVVTSHVHPFFVVPIAYRLLFPIRDRPGLWSLSVACHLFTLDSTNGADPPAWFRRRYKGIEFNSDYDDDDKMDVETTDEEQ</sequence>
<feature type="region of interest" description="Disordered" evidence="1">
    <location>
        <begin position="366"/>
        <end position="505"/>
    </location>
</feature>
<dbReference type="EMBL" id="FUEG01000003">
    <property type="protein sequence ID" value="SJL01597.1"/>
    <property type="molecule type" value="Genomic_DNA"/>
</dbReference>
<dbReference type="OrthoDB" id="27934at2759"/>
<dbReference type="Gene3D" id="6.10.140.1020">
    <property type="match status" value="1"/>
</dbReference>
<dbReference type="Proteomes" id="UP000219338">
    <property type="component" value="Unassembled WGS sequence"/>
</dbReference>
<name>A0A284QYR4_ARMOS</name>
<feature type="compositionally biased region" description="Acidic residues" evidence="1">
    <location>
        <begin position="475"/>
        <end position="484"/>
    </location>
</feature>
<evidence type="ECO:0000256" key="1">
    <source>
        <dbReference type="SAM" id="MobiDB-lite"/>
    </source>
</evidence>
<accession>A0A284QYR4</accession>
<organism evidence="2 3">
    <name type="scientific">Armillaria ostoyae</name>
    <name type="common">Armillaria root rot fungus</name>
    <dbReference type="NCBI Taxonomy" id="47428"/>
    <lineage>
        <taxon>Eukaryota</taxon>
        <taxon>Fungi</taxon>
        <taxon>Dikarya</taxon>
        <taxon>Basidiomycota</taxon>
        <taxon>Agaricomycotina</taxon>
        <taxon>Agaricomycetes</taxon>
        <taxon>Agaricomycetidae</taxon>
        <taxon>Agaricales</taxon>
        <taxon>Marasmiineae</taxon>
        <taxon>Physalacriaceae</taxon>
        <taxon>Armillaria</taxon>
    </lineage>
</organism>
<keyword evidence="3" id="KW-1185">Reference proteome</keyword>